<evidence type="ECO:0000256" key="8">
    <source>
        <dbReference type="ARBA" id="ARBA00023136"/>
    </source>
</evidence>
<keyword evidence="6" id="KW-0769">Symport</keyword>
<feature type="transmembrane region" description="Helical" evidence="9">
    <location>
        <begin position="209"/>
        <end position="228"/>
    </location>
</feature>
<dbReference type="PROSITE" id="PS00217">
    <property type="entry name" value="SUGAR_TRANSPORT_2"/>
    <property type="match status" value="1"/>
</dbReference>
<evidence type="ECO:0000256" key="9">
    <source>
        <dbReference type="SAM" id="Phobius"/>
    </source>
</evidence>
<keyword evidence="4" id="KW-0762">Sugar transport</keyword>
<organism evidence="11 12">
    <name type="scientific">Digitaria exilis</name>
    <dbReference type="NCBI Taxonomy" id="1010633"/>
    <lineage>
        <taxon>Eukaryota</taxon>
        <taxon>Viridiplantae</taxon>
        <taxon>Streptophyta</taxon>
        <taxon>Embryophyta</taxon>
        <taxon>Tracheophyta</taxon>
        <taxon>Spermatophyta</taxon>
        <taxon>Magnoliopsida</taxon>
        <taxon>Liliopsida</taxon>
        <taxon>Poales</taxon>
        <taxon>Poaceae</taxon>
        <taxon>PACMAD clade</taxon>
        <taxon>Panicoideae</taxon>
        <taxon>Panicodae</taxon>
        <taxon>Paniceae</taxon>
        <taxon>Anthephorinae</taxon>
        <taxon>Digitaria</taxon>
    </lineage>
</organism>
<accession>A0A835B5B3</accession>
<keyword evidence="8 9" id="KW-0472">Membrane</keyword>
<keyword evidence="7 9" id="KW-1133">Transmembrane helix</keyword>
<evidence type="ECO:0000256" key="7">
    <source>
        <dbReference type="ARBA" id="ARBA00022989"/>
    </source>
</evidence>
<dbReference type="InterPro" id="IPR020846">
    <property type="entry name" value="MFS_dom"/>
</dbReference>
<feature type="transmembrane region" description="Helical" evidence="9">
    <location>
        <begin position="458"/>
        <end position="478"/>
    </location>
</feature>
<gene>
    <name evidence="11" type="ORF">HU200_048716</name>
</gene>
<reference evidence="11" key="1">
    <citation type="submission" date="2020-07" db="EMBL/GenBank/DDBJ databases">
        <title>Genome sequence and genetic diversity analysis of an under-domesticated orphan crop, white fonio (Digitaria exilis).</title>
        <authorList>
            <person name="Bennetzen J.L."/>
            <person name="Chen S."/>
            <person name="Ma X."/>
            <person name="Wang X."/>
            <person name="Yssel A.E.J."/>
            <person name="Chaluvadi S.R."/>
            <person name="Johnson M."/>
            <person name="Gangashetty P."/>
            <person name="Hamidou F."/>
            <person name="Sanogo M.D."/>
            <person name="Zwaenepoel A."/>
            <person name="Wallace J."/>
            <person name="Van De Peer Y."/>
            <person name="Van Deynze A."/>
        </authorList>
    </citation>
    <scope>NUCLEOTIDE SEQUENCE</scope>
    <source>
        <tissue evidence="11">Leaves</tissue>
    </source>
</reference>
<feature type="transmembrane region" description="Helical" evidence="9">
    <location>
        <begin position="595"/>
        <end position="614"/>
    </location>
</feature>
<dbReference type="PANTHER" id="PTHR23500:SF127">
    <property type="entry name" value="OS05G0169700 PROTEIN"/>
    <property type="match status" value="1"/>
</dbReference>
<dbReference type="EMBL" id="JACEFO010002208">
    <property type="protein sequence ID" value="KAF8673168.1"/>
    <property type="molecule type" value="Genomic_DNA"/>
</dbReference>
<dbReference type="InterPro" id="IPR045262">
    <property type="entry name" value="STP/PLT_plant"/>
</dbReference>
<dbReference type="InterPro" id="IPR003663">
    <property type="entry name" value="Sugar/inositol_transpt"/>
</dbReference>
<evidence type="ECO:0000256" key="4">
    <source>
        <dbReference type="ARBA" id="ARBA00022597"/>
    </source>
</evidence>
<dbReference type="InterPro" id="IPR005828">
    <property type="entry name" value="MFS_sugar_transport-like"/>
</dbReference>
<dbReference type="GO" id="GO:0016020">
    <property type="term" value="C:membrane"/>
    <property type="evidence" value="ECO:0007669"/>
    <property type="project" value="UniProtKB-SubCell"/>
</dbReference>
<feature type="transmembrane region" description="Helical" evidence="9">
    <location>
        <begin position="24"/>
        <end position="44"/>
    </location>
</feature>
<dbReference type="Gene3D" id="1.20.1250.20">
    <property type="entry name" value="MFS general substrate transporter like domains"/>
    <property type="match status" value="2"/>
</dbReference>
<dbReference type="PRINTS" id="PR00171">
    <property type="entry name" value="SUGRTRNSPORT"/>
</dbReference>
<feature type="transmembrane region" description="Helical" evidence="9">
    <location>
        <begin position="875"/>
        <end position="893"/>
    </location>
</feature>
<feature type="transmembrane region" description="Helical" evidence="9">
    <location>
        <begin position="389"/>
        <end position="410"/>
    </location>
</feature>
<dbReference type="InterPro" id="IPR044778">
    <property type="entry name" value="MFS_STP/MST-like_plant"/>
</dbReference>
<proteinExistence type="inferred from homology"/>
<feature type="transmembrane region" description="Helical" evidence="9">
    <location>
        <begin position="621"/>
        <end position="643"/>
    </location>
</feature>
<feature type="transmembrane region" description="Helical" evidence="9">
    <location>
        <begin position="291"/>
        <end position="313"/>
    </location>
</feature>
<evidence type="ECO:0000313" key="11">
    <source>
        <dbReference type="EMBL" id="KAF8673168.1"/>
    </source>
</evidence>
<evidence type="ECO:0000313" key="12">
    <source>
        <dbReference type="Proteomes" id="UP000636709"/>
    </source>
</evidence>
<feature type="domain" description="Major facilitator superfamily (MFS) profile" evidence="10">
    <location>
        <begin position="540"/>
        <end position="967"/>
    </location>
</feature>
<evidence type="ECO:0000256" key="3">
    <source>
        <dbReference type="ARBA" id="ARBA00022448"/>
    </source>
</evidence>
<evidence type="ECO:0000259" key="10">
    <source>
        <dbReference type="PROSITE" id="PS50850"/>
    </source>
</evidence>
<feature type="transmembrane region" description="Helical" evidence="9">
    <location>
        <begin position="840"/>
        <end position="863"/>
    </location>
</feature>
<dbReference type="CDD" id="cd17361">
    <property type="entry name" value="MFS_STP"/>
    <property type="match status" value="2"/>
</dbReference>
<feature type="transmembrane region" description="Helical" evidence="9">
    <location>
        <begin position="944"/>
        <end position="963"/>
    </location>
</feature>
<feature type="transmembrane region" description="Helical" evidence="9">
    <location>
        <begin position="776"/>
        <end position="799"/>
    </location>
</feature>
<feature type="transmembrane region" description="Helical" evidence="9">
    <location>
        <begin position="86"/>
        <end position="106"/>
    </location>
</feature>
<evidence type="ECO:0000256" key="6">
    <source>
        <dbReference type="ARBA" id="ARBA00022847"/>
    </source>
</evidence>
<comment type="similarity">
    <text evidence="2">Belongs to the major facilitator superfamily. Sugar transporter (TC 2.A.1.1) family.</text>
</comment>
<dbReference type="Proteomes" id="UP000636709">
    <property type="component" value="Unassembled WGS sequence"/>
</dbReference>
<feature type="transmembrane region" description="Helical" evidence="9">
    <location>
        <begin position="356"/>
        <end position="377"/>
    </location>
</feature>
<keyword evidence="5 9" id="KW-0812">Transmembrane</keyword>
<dbReference type="PROSITE" id="PS50850">
    <property type="entry name" value="MFS"/>
    <property type="match status" value="2"/>
</dbReference>
<dbReference type="NCBIfam" id="TIGR00879">
    <property type="entry name" value="SP"/>
    <property type="match status" value="1"/>
</dbReference>
<dbReference type="GO" id="GO:0015293">
    <property type="term" value="F:symporter activity"/>
    <property type="evidence" value="ECO:0007669"/>
    <property type="project" value="UniProtKB-KW"/>
</dbReference>
<feature type="transmembrane region" description="Helical" evidence="9">
    <location>
        <begin position="688"/>
        <end position="711"/>
    </location>
</feature>
<dbReference type="PROSITE" id="PS00216">
    <property type="entry name" value="SUGAR_TRANSPORT_1"/>
    <property type="match status" value="1"/>
</dbReference>
<dbReference type="OrthoDB" id="5296287at2759"/>
<keyword evidence="12" id="KW-1185">Reference proteome</keyword>
<feature type="transmembrane region" description="Helical" evidence="9">
    <location>
        <begin position="325"/>
        <end position="349"/>
    </location>
</feature>
<comment type="caution">
    <text evidence="11">The sequence shown here is derived from an EMBL/GenBank/DDBJ whole genome shotgun (WGS) entry which is preliminary data.</text>
</comment>
<dbReference type="InterPro" id="IPR005829">
    <property type="entry name" value="Sugar_transporter_CS"/>
</dbReference>
<dbReference type="GO" id="GO:0015145">
    <property type="term" value="F:monosaccharide transmembrane transporter activity"/>
    <property type="evidence" value="ECO:0007669"/>
    <property type="project" value="InterPro"/>
</dbReference>
<feature type="transmembrane region" description="Helical" evidence="9">
    <location>
        <begin position="533"/>
        <end position="553"/>
    </location>
</feature>
<dbReference type="SUPFAM" id="SSF103473">
    <property type="entry name" value="MFS general substrate transporter"/>
    <property type="match status" value="2"/>
</dbReference>
<keyword evidence="3" id="KW-0813">Transport</keyword>
<protein>
    <recommendedName>
        <fullName evidence="10">Major facilitator superfamily (MFS) profile domain-containing protein</fullName>
    </recommendedName>
</protein>
<dbReference type="Pfam" id="PF00083">
    <property type="entry name" value="Sugar_tr"/>
    <property type="match status" value="2"/>
</dbReference>
<evidence type="ECO:0000256" key="5">
    <source>
        <dbReference type="ARBA" id="ARBA00022692"/>
    </source>
</evidence>
<feature type="transmembrane region" description="Helical" evidence="9">
    <location>
        <begin position="913"/>
        <end position="937"/>
    </location>
</feature>
<dbReference type="InterPro" id="IPR036259">
    <property type="entry name" value="MFS_trans_sf"/>
</dbReference>
<feature type="transmembrane region" description="Helical" evidence="9">
    <location>
        <begin position="143"/>
        <end position="164"/>
    </location>
</feature>
<name>A0A835B5B3_9POAL</name>
<feature type="transmembrane region" description="Helical" evidence="9">
    <location>
        <begin position="176"/>
        <end position="197"/>
    </location>
</feature>
<evidence type="ECO:0000256" key="2">
    <source>
        <dbReference type="ARBA" id="ARBA00010992"/>
    </source>
</evidence>
<dbReference type="AlphaFoldDB" id="A0A835B5B3"/>
<sequence>MAIGAFAAVGGEEDAGRRHYGGRVTAFVALSCMTAAMGGAIFGYDIGTAGGVSSMDPFLRAFFPDVYRRMRGATHVSNYCKFDSQLLTLFTSSLYIAGLLTAVLLASWATARCGRRPSMVLGGLAYLAGAAVSGGAVNVSMAIIGRALLGVGLGFANQAVPLYLSEMAPARYRGMFSNGFQFSLCLGALLATVVNYGAEKITAGWGWRLSLGLAAVPAALLTVGAIFLPETPNSLIQQGRDLSDVRALLQKIRGTSAVDDELADIVAAARHVAGDGGLRLFLTRRRYRPQLAMAVLIPSLTQLTGINAIGFYLPVLLRSIGMGESASLLSTILLVIVSSASTFVSMLAADRFGRRTLLLAGGVQMLAAEVLVGAVMASKLGDEGDLSKGYAAALLVLVGVYSTGFGWSWGPLSWLVPSEIFPLEVRSAGQSVTVASGFVFTILVAQFFLAMLCRMKAALFFFFAGWIAAMTAFVYFLLPETKGLPIEQIDKTQSSIEVHIKLDRMATAASWQAMAVGLAVTGGDDGRQYGDRITGFVALSCLTAAMGGAIFGYDLGTSGGVSSMASFLKEFFPDVYRRMQGDVHVSNYCKFDSQLLTLFTSSLYIAGLLTAMLLHGRRPSMIVGGVTFLAGAAVSGGAVNVYMAILGRALLGVGLGGAFSNGYQLTLCLGSLAANIINYGADKITGGWGWRLSLGLAGVPAAFFTLGAVFLPETPNSLVQQGKDRVKVRALLQRIRGTDAVDGELNDIIAANAVAQGGGSNGLRLILSQPRYRPQLTIAVLMPAFTQLNGINAIGFYAPVLLRTIGMGESLALFSTVITVVIYTVSTVVFMFVIDRFSRRALLIAGSLQMLVSELLIGAIMAAKLGDEGGMDRGYAVALFVLIGVYVAGYSWSWGPMTWLVPTEVFPLEIRSAGQSLTVASGFVFTIFIAQGFLAMLCRMKAALFFFFAGWIVVMTGFVYLFLPETKGMPIEQIGKAWREHWFWARVVGVDELQASDKVREHYNY</sequence>
<evidence type="ECO:0000256" key="1">
    <source>
        <dbReference type="ARBA" id="ARBA00004141"/>
    </source>
</evidence>
<feature type="transmembrane region" description="Helical" evidence="9">
    <location>
        <begin position="663"/>
        <end position="681"/>
    </location>
</feature>
<dbReference type="PANTHER" id="PTHR23500">
    <property type="entry name" value="SOLUTE CARRIER FAMILY 2, FACILITATED GLUCOSE TRANSPORTER"/>
    <property type="match status" value="1"/>
</dbReference>
<dbReference type="FunFam" id="1.20.1250.20:FF:000002">
    <property type="entry name" value="Sugar transport protein 13"/>
    <property type="match status" value="2"/>
</dbReference>
<feature type="domain" description="Major facilitator superfamily (MFS) profile" evidence="10">
    <location>
        <begin position="31"/>
        <end position="482"/>
    </location>
</feature>
<feature type="transmembrane region" description="Helical" evidence="9">
    <location>
        <begin position="811"/>
        <end position="834"/>
    </location>
</feature>
<feature type="transmembrane region" description="Helical" evidence="9">
    <location>
        <begin position="118"/>
        <end position="137"/>
    </location>
</feature>
<feature type="transmembrane region" description="Helical" evidence="9">
    <location>
        <begin position="431"/>
        <end position="452"/>
    </location>
</feature>
<comment type="subcellular location">
    <subcellularLocation>
        <location evidence="1">Membrane</location>
        <topology evidence="1">Multi-pass membrane protein</topology>
    </subcellularLocation>
</comment>